<gene>
    <name evidence="1" type="ORF">RF55_21806</name>
</gene>
<evidence type="ECO:0000313" key="2">
    <source>
        <dbReference type="Proteomes" id="UP000036403"/>
    </source>
</evidence>
<evidence type="ECO:0000313" key="1">
    <source>
        <dbReference type="EMBL" id="KMQ82808.1"/>
    </source>
</evidence>
<dbReference type="Proteomes" id="UP000036403">
    <property type="component" value="Unassembled WGS sequence"/>
</dbReference>
<feature type="non-terminal residue" evidence="1">
    <location>
        <position position="89"/>
    </location>
</feature>
<dbReference type="EMBL" id="LBMM01022966">
    <property type="protein sequence ID" value="KMQ82808.1"/>
    <property type="molecule type" value="Genomic_DNA"/>
</dbReference>
<proteinExistence type="predicted"/>
<reference evidence="1 2" key="1">
    <citation type="submission" date="2015-04" db="EMBL/GenBank/DDBJ databases">
        <title>Lasius niger genome sequencing.</title>
        <authorList>
            <person name="Konorov E.A."/>
            <person name="Nikitin M.A."/>
            <person name="Kirill M.V."/>
            <person name="Chang P."/>
        </authorList>
    </citation>
    <scope>NUCLEOTIDE SEQUENCE [LARGE SCALE GENOMIC DNA]</scope>
    <source>
        <tissue evidence="1">Whole</tissue>
    </source>
</reference>
<accession>A0A0J7JX80</accession>
<organism evidence="1 2">
    <name type="scientific">Lasius niger</name>
    <name type="common">Black garden ant</name>
    <dbReference type="NCBI Taxonomy" id="67767"/>
    <lineage>
        <taxon>Eukaryota</taxon>
        <taxon>Metazoa</taxon>
        <taxon>Ecdysozoa</taxon>
        <taxon>Arthropoda</taxon>
        <taxon>Hexapoda</taxon>
        <taxon>Insecta</taxon>
        <taxon>Pterygota</taxon>
        <taxon>Neoptera</taxon>
        <taxon>Endopterygota</taxon>
        <taxon>Hymenoptera</taxon>
        <taxon>Apocrita</taxon>
        <taxon>Aculeata</taxon>
        <taxon>Formicoidea</taxon>
        <taxon>Formicidae</taxon>
        <taxon>Formicinae</taxon>
        <taxon>Lasius</taxon>
        <taxon>Lasius</taxon>
    </lineage>
</organism>
<dbReference type="AlphaFoldDB" id="A0A0J7JX80"/>
<keyword evidence="2" id="KW-1185">Reference proteome</keyword>
<dbReference type="PaxDb" id="67767-A0A0J7JX80"/>
<name>A0A0J7JX80_LASNI</name>
<comment type="caution">
    <text evidence="1">The sequence shown here is derived from an EMBL/GenBank/DDBJ whole genome shotgun (WGS) entry which is preliminary data.</text>
</comment>
<protein>
    <submittedName>
        <fullName evidence="1">Uncharacterized protein</fullName>
    </submittedName>
</protein>
<sequence>MADRQNKKIKFLFTKEWILKHESLWNQFPVRNVGLLYAEGWILRHECLWDQFPVELEELPIPDSDDYKLLELVHWIESAQDELLACWME</sequence>